<evidence type="ECO:0000256" key="7">
    <source>
        <dbReference type="ARBA" id="ARBA00022723"/>
    </source>
</evidence>
<dbReference type="EMBL" id="KL142367">
    <property type="protein sequence ID" value="KDR85255.1"/>
    <property type="molecule type" value="Genomic_DNA"/>
</dbReference>
<organism evidence="16 17">
    <name type="scientific">Galerina marginata (strain CBS 339.88)</name>
    <dbReference type="NCBI Taxonomy" id="685588"/>
    <lineage>
        <taxon>Eukaryota</taxon>
        <taxon>Fungi</taxon>
        <taxon>Dikarya</taxon>
        <taxon>Basidiomycota</taxon>
        <taxon>Agaricomycotina</taxon>
        <taxon>Agaricomycetes</taxon>
        <taxon>Agaricomycetidae</taxon>
        <taxon>Agaricales</taxon>
        <taxon>Agaricineae</taxon>
        <taxon>Strophariaceae</taxon>
        <taxon>Galerina</taxon>
    </lineage>
</organism>
<evidence type="ECO:0000313" key="17">
    <source>
        <dbReference type="Proteomes" id="UP000027222"/>
    </source>
</evidence>
<name>A0A067TPV4_GALM3</name>
<evidence type="ECO:0000256" key="15">
    <source>
        <dbReference type="SAM" id="Phobius"/>
    </source>
</evidence>
<keyword evidence="8 15" id="KW-1133">Transmembrane helix</keyword>
<dbReference type="AlphaFoldDB" id="A0A067TPV4"/>
<dbReference type="GO" id="GO:0016020">
    <property type="term" value="C:membrane"/>
    <property type="evidence" value="ECO:0007669"/>
    <property type="project" value="UniProtKB-SubCell"/>
</dbReference>
<dbReference type="STRING" id="685588.A0A067TPV4"/>
<evidence type="ECO:0000256" key="11">
    <source>
        <dbReference type="ARBA" id="ARBA00023033"/>
    </source>
</evidence>
<accession>A0A067TPV4</accession>
<evidence type="ECO:0000256" key="5">
    <source>
        <dbReference type="ARBA" id="ARBA00022617"/>
    </source>
</evidence>
<keyword evidence="6 15" id="KW-0812">Transmembrane</keyword>
<dbReference type="PRINTS" id="PR00385">
    <property type="entry name" value="P450"/>
</dbReference>
<dbReference type="InterPro" id="IPR002403">
    <property type="entry name" value="Cyt_P450_E_grp-IV"/>
</dbReference>
<dbReference type="PRINTS" id="PR00465">
    <property type="entry name" value="EP450IV"/>
</dbReference>
<keyword evidence="17" id="KW-1185">Reference proteome</keyword>
<dbReference type="Proteomes" id="UP000027222">
    <property type="component" value="Unassembled WGS sequence"/>
</dbReference>
<evidence type="ECO:0000256" key="1">
    <source>
        <dbReference type="ARBA" id="ARBA00001971"/>
    </source>
</evidence>
<evidence type="ECO:0000256" key="3">
    <source>
        <dbReference type="ARBA" id="ARBA00004721"/>
    </source>
</evidence>
<evidence type="ECO:0008006" key="18">
    <source>
        <dbReference type="Google" id="ProtNLM"/>
    </source>
</evidence>
<evidence type="ECO:0000256" key="10">
    <source>
        <dbReference type="ARBA" id="ARBA00023004"/>
    </source>
</evidence>
<evidence type="ECO:0000256" key="4">
    <source>
        <dbReference type="ARBA" id="ARBA00010617"/>
    </source>
</evidence>
<dbReference type="Gene3D" id="1.10.630.10">
    <property type="entry name" value="Cytochrome P450"/>
    <property type="match status" value="1"/>
</dbReference>
<dbReference type="HOGENOM" id="CLU_001570_5_11_1"/>
<gene>
    <name evidence="16" type="ORF">GALMADRAFT_108155</name>
</gene>
<evidence type="ECO:0000256" key="6">
    <source>
        <dbReference type="ARBA" id="ARBA00022692"/>
    </source>
</evidence>
<proteinExistence type="inferred from homology"/>
<keyword evidence="11 14" id="KW-0503">Monooxygenase</keyword>
<evidence type="ECO:0000256" key="9">
    <source>
        <dbReference type="ARBA" id="ARBA00023002"/>
    </source>
</evidence>
<feature type="transmembrane region" description="Helical" evidence="15">
    <location>
        <begin position="20"/>
        <end position="40"/>
    </location>
</feature>
<keyword evidence="9 14" id="KW-0560">Oxidoreductase</keyword>
<keyword evidence="7 13" id="KW-0479">Metal-binding</keyword>
<dbReference type="GO" id="GO:0005506">
    <property type="term" value="F:iron ion binding"/>
    <property type="evidence" value="ECO:0007669"/>
    <property type="project" value="InterPro"/>
</dbReference>
<dbReference type="Pfam" id="PF00067">
    <property type="entry name" value="p450"/>
    <property type="match status" value="2"/>
</dbReference>
<dbReference type="GO" id="GO:0004497">
    <property type="term" value="F:monooxygenase activity"/>
    <property type="evidence" value="ECO:0007669"/>
    <property type="project" value="UniProtKB-KW"/>
</dbReference>
<evidence type="ECO:0000256" key="2">
    <source>
        <dbReference type="ARBA" id="ARBA00004370"/>
    </source>
</evidence>
<dbReference type="GO" id="GO:0016705">
    <property type="term" value="F:oxidoreductase activity, acting on paired donors, with incorporation or reduction of molecular oxygen"/>
    <property type="evidence" value="ECO:0007669"/>
    <property type="project" value="InterPro"/>
</dbReference>
<keyword evidence="12 15" id="KW-0472">Membrane</keyword>
<evidence type="ECO:0000256" key="14">
    <source>
        <dbReference type="RuleBase" id="RU000461"/>
    </source>
</evidence>
<comment type="subcellular location">
    <subcellularLocation>
        <location evidence="2">Membrane</location>
    </subcellularLocation>
</comment>
<dbReference type="GO" id="GO:0020037">
    <property type="term" value="F:heme binding"/>
    <property type="evidence" value="ECO:0007669"/>
    <property type="project" value="InterPro"/>
</dbReference>
<sequence length="602" mass="67762">MLDFLPVLSKFAVFSSKTCLVVALIFALRGTLWVVNMVFIQPLSDPLRHLPGPEGSLLQSQLQQVMDPALSVNTHVEWRKRFGETFRFNGFGKHDYRLLSFNYHVIHYIMNSPVYEKPWQTRSFLGRLIGRGIFSMEGTEHAMQRRIIAPAFKDFPIKNMAPVFSRKAEELHDRWKDILDGQPPQESPPTDPAIDHATSKSRGAVIDIAQWISRASFDVIGLTGFNYDFHSVEDESERVYTAYRQMFDIADKGLGLREILELYFPILRKIWVNNDIRTTNQSLKVIASAGKAIIDQRKAAVKNSEINHIEDKDLLTRLIKSNLSSDPSKRLTDRELLDQCSTFLLAGSDSVSVALSWCFHLLAMNPDIQTRLRNELCTMDQTSDADGNLSDASTDSGFHDCLSCNPRTLQGPYTCRCPPKTHWDTTANLPYLDGVVREALRLCPPVHGTIRVATEDDQIPVPHPITLSNGSTIGADNIGYISIRKGSYVHIPIEGLNFSEDVWGKDALEFNPDRWRGMKSSDPSKPGITQLMTFGCGPHFCLGHKFATAEMKVFIATLLPRFEFSPAANVKISKFNSILTRPFVSGKWSSGTQLPVMVRELK</sequence>
<evidence type="ECO:0000256" key="13">
    <source>
        <dbReference type="PIRSR" id="PIRSR602403-1"/>
    </source>
</evidence>
<dbReference type="OrthoDB" id="1470350at2759"/>
<protein>
    <recommendedName>
        <fullName evidence="18">Cytochrome P450</fullName>
    </recommendedName>
</protein>
<dbReference type="InterPro" id="IPR017972">
    <property type="entry name" value="Cyt_P450_CS"/>
</dbReference>
<comment type="pathway">
    <text evidence="3">Secondary metabolite biosynthesis; terpenoid biosynthesis.</text>
</comment>
<dbReference type="InterPro" id="IPR036396">
    <property type="entry name" value="Cyt_P450_sf"/>
</dbReference>
<reference evidence="17" key="1">
    <citation type="journal article" date="2014" name="Proc. Natl. Acad. Sci. U.S.A.">
        <title>Extensive sampling of basidiomycete genomes demonstrates inadequacy of the white-rot/brown-rot paradigm for wood decay fungi.</title>
        <authorList>
            <person name="Riley R."/>
            <person name="Salamov A.A."/>
            <person name="Brown D.W."/>
            <person name="Nagy L.G."/>
            <person name="Floudas D."/>
            <person name="Held B.W."/>
            <person name="Levasseur A."/>
            <person name="Lombard V."/>
            <person name="Morin E."/>
            <person name="Otillar R."/>
            <person name="Lindquist E.A."/>
            <person name="Sun H."/>
            <person name="LaButti K.M."/>
            <person name="Schmutz J."/>
            <person name="Jabbour D."/>
            <person name="Luo H."/>
            <person name="Baker S.E."/>
            <person name="Pisabarro A.G."/>
            <person name="Walton J.D."/>
            <person name="Blanchette R.A."/>
            <person name="Henrissat B."/>
            <person name="Martin F."/>
            <person name="Cullen D."/>
            <person name="Hibbett D.S."/>
            <person name="Grigoriev I.V."/>
        </authorList>
    </citation>
    <scope>NUCLEOTIDE SEQUENCE [LARGE SCALE GENOMIC DNA]</scope>
    <source>
        <strain evidence="17">CBS 339.88</strain>
    </source>
</reference>
<evidence type="ECO:0000256" key="12">
    <source>
        <dbReference type="ARBA" id="ARBA00023136"/>
    </source>
</evidence>
<evidence type="ECO:0000313" key="16">
    <source>
        <dbReference type="EMBL" id="KDR85255.1"/>
    </source>
</evidence>
<keyword evidence="5 13" id="KW-0349">Heme</keyword>
<dbReference type="PANTHER" id="PTHR24305:SF166">
    <property type="entry name" value="CYTOCHROME P450 12A4, MITOCHONDRIAL-RELATED"/>
    <property type="match status" value="1"/>
</dbReference>
<dbReference type="PROSITE" id="PS00086">
    <property type="entry name" value="CYTOCHROME_P450"/>
    <property type="match status" value="1"/>
</dbReference>
<dbReference type="InterPro" id="IPR050121">
    <property type="entry name" value="Cytochrome_P450_monoxygenase"/>
</dbReference>
<dbReference type="InterPro" id="IPR001128">
    <property type="entry name" value="Cyt_P450"/>
</dbReference>
<comment type="similarity">
    <text evidence="4 14">Belongs to the cytochrome P450 family.</text>
</comment>
<dbReference type="PANTHER" id="PTHR24305">
    <property type="entry name" value="CYTOCHROME P450"/>
    <property type="match status" value="1"/>
</dbReference>
<comment type="cofactor">
    <cofactor evidence="1 13">
        <name>heme</name>
        <dbReference type="ChEBI" id="CHEBI:30413"/>
    </cofactor>
</comment>
<evidence type="ECO:0000256" key="8">
    <source>
        <dbReference type="ARBA" id="ARBA00022989"/>
    </source>
</evidence>
<feature type="binding site" description="axial binding residue" evidence="13">
    <location>
        <position position="541"/>
    </location>
    <ligand>
        <name>heme</name>
        <dbReference type="ChEBI" id="CHEBI:30413"/>
    </ligand>
    <ligandPart>
        <name>Fe</name>
        <dbReference type="ChEBI" id="CHEBI:18248"/>
    </ligandPart>
</feature>
<dbReference type="SUPFAM" id="SSF48264">
    <property type="entry name" value="Cytochrome P450"/>
    <property type="match status" value="1"/>
</dbReference>
<keyword evidence="10 13" id="KW-0408">Iron</keyword>